<reference evidence="2" key="1">
    <citation type="submission" date="2022-07" db="EMBL/GenBank/DDBJ databases">
        <title>Genome analysis of Parmales, a sister group of diatoms, reveals the evolutionary specialization of diatoms from phago-mixotrophs to photoautotrophs.</title>
        <authorList>
            <person name="Ban H."/>
            <person name="Sato S."/>
            <person name="Yoshikawa S."/>
            <person name="Kazumasa Y."/>
            <person name="Nakamura Y."/>
            <person name="Ichinomiya M."/>
            <person name="Saitoh K."/>
            <person name="Sato N."/>
            <person name="Blanc-Mathieu R."/>
            <person name="Endo H."/>
            <person name="Kuwata A."/>
            <person name="Ogata H."/>
        </authorList>
    </citation>
    <scope>NUCLEOTIDE SEQUENCE</scope>
</reference>
<dbReference type="Pfam" id="PF13646">
    <property type="entry name" value="HEAT_2"/>
    <property type="match status" value="1"/>
</dbReference>
<keyword evidence="3" id="KW-1185">Reference proteome</keyword>
<gene>
    <name evidence="2" type="ORF">TrRE_jg13333</name>
</gene>
<dbReference type="Pfam" id="PF02985">
    <property type="entry name" value="HEAT"/>
    <property type="match status" value="1"/>
</dbReference>
<evidence type="ECO:0000313" key="2">
    <source>
        <dbReference type="EMBL" id="GMH74045.1"/>
    </source>
</evidence>
<dbReference type="InterPro" id="IPR000357">
    <property type="entry name" value="HEAT"/>
</dbReference>
<dbReference type="AlphaFoldDB" id="A0A9W7EDH4"/>
<dbReference type="OrthoDB" id="409644at2759"/>
<dbReference type="InterPro" id="IPR042856">
    <property type="entry name" value="RSP14"/>
</dbReference>
<evidence type="ECO:0000256" key="1">
    <source>
        <dbReference type="ARBA" id="ARBA00022737"/>
    </source>
</evidence>
<evidence type="ECO:0000313" key="3">
    <source>
        <dbReference type="Proteomes" id="UP001165082"/>
    </source>
</evidence>
<dbReference type="Proteomes" id="UP001165082">
    <property type="component" value="Unassembled WGS sequence"/>
</dbReference>
<dbReference type="PANTHER" id="PTHR15599">
    <property type="entry name" value="RTDR1"/>
    <property type="match status" value="1"/>
</dbReference>
<dbReference type="SMART" id="SM00185">
    <property type="entry name" value="ARM"/>
    <property type="match status" value="4"/>
</dbReference>
<evidence type="ECO:0008006" key="4">
    <source>
        <dbReference type="Google" id="ProtNLM"/>
    </source>
</evidence>
<dbReference type="PANTHER" id="PTHR15599:SF1">
    <property type="entry name" value="RADIAL SPOKE HEAD 14 HOMOLOG"/>
    <property type="match status" value="1"/>
</dbReference>
<dbReference type="Gene3D" id="1.25.10.10">
    <property type="entry name" value="Leucine-rich Repeat Variant"/>
    <property type="match status" value="2"/>
</dbReference>
<name>A0A9W7EDH4_9STRA</name>
<dbReference type="InterPro" id="IPR011989">
    <property type="entry name" value="ARM-like"/>
</dbReference>
<dbReference type="SUPFAM" id="SSF48371">
    <property type="entry name" value="ARM repeat"/>
    <property type="match status" value="1"/>
</dbReference>
<dbReference type="InterPro" id="IPR000225">
    <property type="entry name" value="Armadillo"/>
</dbReference>
<sequence>MAAPQSHESKAMPSAQQPDQVSEAFGLLKAPKLVSQISQSENKTLRLNALRVLCEELRNPVDAGGVTRAGVTEVLTGLLKDDDTQTREAASKALSALAVDPNGRFSLTETSAAPLILPTLSDPSPVVRSNLYDCCLNYTAVREGIDQVVSGGFVPVLVKKATSESDDVRHLPLQLLYNCIKSEEGLRSALDSNAVEACIENLSHKDSLVKKDAAGTLGFLCFADSAKITAIQNEAVEKLSALLVDPFWKVRANAAQALMSIIQTDSGKKAIVSCEGVVPLIKLLKDPEDLVKINVLKTIAAVAVHPAARKVMRESVDCLPVIHGIMDGGDEFLSKHASIAREAVLWQP</sequence>
<comment type="caution">
    <text evidence="2">The sequence shown here is derived from an EMBL/GenBank/DDBJ whole genome shotgun (WGS) entry which is preliminary data.</text>
</comment>
<dbReference type="InterPro" id="IPR016024">
    <property type="entry name" value="ARM-type_fold"/>
</dbReference>
<proteinExistence type="predicted"/>
<protein>
    <recommendedName>
        <fullName evidence="4">Radial spoke protein 8</fullName>
    </recommendedName>
</protein>
<dbReference type="EMBL" id="BRXZ01001558">
    <property type="protein sequence ID" value="GMH74045.1"/>
    <property type="molecule type" value="Genomic_DNA"/>
</dbReference>
<keyword evidence="1" id="KW-0677">Repeat</keyword>
<accession>A0A9W7EDH4</accession>
<organism evidence="2 3">
    <name type="scientific">Triparma retinervis</name>
    <dbReference type="NCBI Taxonomy" id="2557542"/>
    <lineage>
        <taxon>Eukaryota</taxon>
        <taxon>Sar</taxon>
        <taxon>Stramenopiles</taxon>
        <taxon>Ochrophyta</taxon>
        <taxon>Bolidophyceae</taxon>
        <taxon>Parmales</taxon>
        <taxon>Triparmaceae</taxon>
        <taxon>Triparma</taxon>
    </lineage>
</organism>